<accession>A0A5B6UES3</accession>
<evidence type="ECO:0000313" key="2">
    <source>
        <dbReference type="EMBL" id="KAA3455818.1"/>
    </source>
</evidence>
<feature type="compositionally biased region" description="Basic and acidic residues" evidence="1">
    <location>
        <begin position="47"/>
        <end position="63"/>
    </location>
</feature>
<protein>
    <submittedName>
        <fullName evidence="2">Uncharacterized protein</fullName>
    </submittedName>
</protein>
<evidence type="ECO:0000313" key="3">
    <source>
        <dbReference type="Proteomes" id="UP000325315"/>
    </source>
</evidence>
<dbReference type="AlphaFoldDB" id="A0A5B6UES3"/>
<organism evidence="2 3">
    <name type="scientific">Gossypium australe</name>
    <dbReference type="NCBI Taxonomy" id="47621"/>
    <lineage>
        <taxon>Eukaryota</taxon>
        <taxon>Viridiplantae</taxon>
        <taxon>Streptophyta</taxon>
        <taxon>Embryophyta</taxon>
        <taxon>Tracheophyta</taxon>
        <taxon>Spermatophyta</taxon>
        <taxon>Magnoliopsida</taxon>
        <taxon>eudicotyledons</taxon>
        <taxon>Gunneridae</taxon>
        <taxon>Pentapetalae</taxon>
        <taxon>rosids</taxon>
        <taxon>malvids</taxon>
        <taxon>Malvales</taxon>
        <taxon>Malvaceae</taxon>
        <taxon>Malvoideae</taxon>
        <taxon>Gossypium</taxon>
    </lineage>
</organism>
<sequence length="234" mass="27404">MLVPLSPQQVAKDQQRLKQSMEASKEQFVKSKEKKDEKSSGNNLQIEENKSEEKRKENKNEKEKKKKKNRGEKESERKREKKKGVLPNQCLLVNSPKELQLKYLPEERRFVMRGYDPKTHPTKGEHGLITENSVLNIFKFKAIGKDDELGEQVEKMLSITCALMKFAIYAILSNCPRISDYALLDRSMEKLEKRLSKIYENEPYLIDQIDFIVRTRSQLNQRLDLRTSHFEEGG</sequence>
<feature type="region of interest" description="Disordered" evidence="1">
    <location>
        <begin position="1"/>
        <end position="87"/>
    </location>
</feature>
<dbReference type="Proteomes" id="UP000325315">
    <property type="component" value="Unassembled WGS sequence"/>
</dbReference>
<dbReference type="EMBL" id="SMMG02000012">
    <property type="protein sequence ID" value="KAA3455818.1"/>
    <property type="molecule type" value="Genomic_DNA"/>
</dbReference>
<reference evidence="2" key="1">
    <citation type="submission" date="2019-08" db="EMBL/GenBank/DDBJ databases">
        <authorList>
            <person name="Liu F."/>
        </authorList>
    </citation>
    <scope>NUCLEOTIDE SEQUENCE [LARGE SCALE GENOMIC DNA]</scope>
    <source>
        <strain evidence="2">PA1801</strain>
        <tissue evidence="2">Leaf</tissue>
    </source>
</reference>
<comment type="caution">
    <text evidence="2">The sequence shown here is derived from an EMBL/GenBank/DDBJ whole genome shotgun (WGS) entry which is preliminary data.</text>
</comment>
<name>A0A5B6UES3_9ROSI</name>
<proteinExistence type="predicted"/>
<gene>
    <name evidence="2" type="ORF">EPI10_018801</name>
</gene>
<keyword evidence="3" id="KW-1185">Reference proteome</keyword>
<feature type="compositionally biased region" description="Polar residues" evidence="1">
    <location>
        <begin position="1"/>
        <end position="22"/>
    </location>
</feature>
<evidence type="ECO:0000256" key="1">
    <source>
        <dbReference type="SAM" id="MobiDB-lite"/>
    </source>
</evidence>
<feature type="compositionally biased region" description="Basic and acidic residues" evidence="1">
    <location>
        <begin position="23"/>
        <end position="39"/>
    </location>
</feature>